<comment type="function">
    <text evidence="1">Involved in protein precursor import into chloroplasts. May be part of an intermediate translocation complex acting as a protein-conducting channel at the inner envelope.</text>
</comment>
<feature type="region of interest" description="Disordered" evidence="3">
    <location>
        <begin position="252"/>
        <end position="272"/>
    </location>
</feature>
<feature type="region of interest" description="Disordered" evidence="3">
    <location>
        <begin position="1935"/>
        <end position="2067"/>
    </location>
</feature>
<evidence type="ECO:0000256" key="2">
    <source>
        <dbReference type="SAM" id="Coils"/>
    </source>
</evidence>
<proteinExistence type="inferred from homology"/>
<sequence>MVFLTTLTFAVGPGTLFALIFFLREGAAEGQFLMIGSFVGQFLVYLSIYYTPLYRLIMKPHLMSLLLFPYLFVRVYLRPFIESRQEIYLYTPYKKKMEEYLLQKNISSFLFFIKKKKISSFLFFMEGCIIQVLNPLVFGNTTLTRLINLLLFRYNYKIPFFICIILGWFVSYIFLIKLIKRVYLSLSAHPKAQKESVSRCHLVFSIVVFFYLGTTKIAISTYPWRTNLPLAHRIKESIDFSDRRKKLRKQIKEMEKGEKSEGKSSDPIEKERLKREEKELERDIKERRRKRREEKQLERDIKEWEQKGKELATDQTESKNEQIKIEQRKKQNFCISWKKLKFLEWPLFFFNYHRWTRRVFKRPHSDWIPFIKDRVSQYFFSPCYSDGNERLSFTMSPTKMFLEQKFQKTFSDNESSYKKFWINDFRTRNFSFWKEFRDRINLINNAEFIARYEESLGHKVKLTPIEIQEWVMAFERTVEKYMMQQAYKIFREKTIPWMLRKRRNLFIKKRASVIRKETLEKRVQLALPQGETFQFFDDPLLCGSSRVLMKYYKQVEKLARARIKIFREEYEYEKKKRTDERAIEDLWKIVQIKLKEKEEQDFELALEQKQKKEHKKKRKESKPSKSKTTERKRKTGVGLKILEKEQQNLTPDYLRLVAVDEEREKLDFYHTVKTKFFLRLEKEEQNLIQQFFNEEQQEKEQIEKNNEYFDLVDYSDQTEMKDKQHPLLDYLGIREDTVFRVPVLDCVDLSRIPESFGKRGRGSAQNLSPGLNLKDQLPWTPFILDKDRPFLNESLSTLEKPLQLQDFSNVLEEEKKNLKKFYIEKIIPETVFFNTFYTNFFFKLIYNYEQLNYQVFPYRYKYNLFEPTFFLFPEEISSEDLNFIRNRIFKHFEEIEWKVIITNLVKTIQQDFNSVLSFDKSNEIQKELPEWGSNLVEDIDYENKTNSSDFSPAPLKNVGYNDENPFLNEKQFEVHRHVVCNNRQYMFKEAFRCRRGKSTRPWKVNFRCFKKQRYAHFVLRMKEKPKENENFFRDFVRDFDKILMDFDIKKILRDFNIKILWNFLISKLQTLLEKITKFFTFKKDLEDMEEDFALFKRRQSWTRKVYHNLTKLDHRLYHKLRGPLLLALNFLRRRVVIPLLILIKNCGRFLLLQPVEFLEDFKGLSNEVHIYCTFDGLEFSLKTRPNKWLDDGFQIKILKPFRLEPWHNAFGTNYNLEDPYIYMSLGGEVDSPYGKSARKPSFWKPVLAEMERRSIKTVNSSFKIVDKIFLSKIRWIFQKRWVQFQIKRSESKMKKIQTQIEELRIQAQDQLEKAQDHLKKAQDLLEKAKNQLKFFGFWKVHIDFAKPLRVLTKKKNLTFQKSRKDHKDHHAWVIQLKKNLYRLQNRVLAKYQDFHYIRNNINKLKREISLFRLKKDFLVEYLEVKIKYQEFLSIQNEINKLRRELIGKLKRNLYGKNRVFTPGERELDVIKKREGIFGRLKTLLWSVFKTLKKPLRRFWLFCLKKPLRRFWLFCLKKPLRRFWLFCLQRLRRISRIISKILLFIYSKHLFRFFRLFRLRCQNLVIRSTKLFRLSRRRCQKFGLQLLRNIKTPYRFRKQKIKVIRLRYAIPCLRLLRRISRIIPKILLYSKHLFRLFRFRFKKHFVSKIYQTFFKYRKRVNRKFGLDHDKILSQAYVFHDIWQNATKNKPILKNFLQMKESYPFIKKKIRNFLNREGLLKYKEPQDLRVKDWKRWIKCYDRYDLSSELVWSYIAPKKFRFWVSKQWKKFPQKRVSLDDKLYNIPTSAFTSYKKNFFFKLNKRYRFNLLAYDYLDFRKTGFSQIFLDQRKTKGIGAFPVKESFLDFVLGYALGCRNNKKSQSSKIKDKIDKKLMTNDKLMTEFEGILDFHFVLDNNNEKEEDNLVAEQDNLENLENLEKLKLHNDFLESCFYSSQLGSPKSYEIPDSEIPDYEIPDSPDSEIPDSEIPDSEIPDSEIPDSEIPDSPDYEIPDSETPDSEIPDSETPDSEIPDSERPDSPDSEIPDSERPDSPDSETPDFGTPDFETPDFETPDSEIPGSNLPKQLPKKRKQKSLFYNSWFYLPERKIRRKKFKYLSSEERMLYDLNKRISKAFRFKKIRISQAKKKKLIQKKRILIKAERNGLDVRDKKESVEKELDILLEQEIQEKKRIKELLAQAQERKKEIEFNKFKKKDIKKIDKKMELRGGSEYYYWNKAKNQIKQNERENKKFRAENQDEKILSTQVQNRTISDEKQPVNKAGIEDNKVSIDVVLKGLEYERRKEHLEKLLDYIDDQRDDDLIEEEKAADELYILNDKNLKREIMFLEATDYPPFREIVKQFGLVHNKKKNKKERHENPREGLDFRRFYWKITKIPSDMYLLMLILKRGLDFHVRDYERVFLKSIDHSAAKLPTEKVLMRRLVNISLDLSKAKEERNLKALDKQVYNAFDFQMNNFLLEDVFLPRHRREFRILNRLVLEEGDPSEKEKYLNFHKKSRIKKRSWIKKFFHKNLRRIRNFFHKKSRKKKKKTKKLDPKKIIKRFIWPSFRLEDLLCMSRYWYNTTDGSRNSLIRLRMYPLQFI</sequence>
<accession>B7ZI01</accession>
<keyword evidence="1" id="KW-1133">Transmembrane helix</keyword>
<dbReference type="PANTHER" id="PTHR34491">
    <property type="entry name" value="A-TYPE INCLUSION PROTEIN, PUTATIVE-RELATED"/>
    <property type="match status" value="1"/>
</dbReference>
<feature type="transmembrane region" description="Helical" evidence="1">
    <location>
        <begin position="6"/>
        <end position="23"/>
    </location>
</feature>
<gene>
    <name evidence="4" type="primary">ycf1</name>
    <name evidence="1" type="synonym">TIC214</name>
</gene>
<name>B7ZI01_WELMI</name>
<reference evidence="4" key="2">
    <citation type="journal article" date="2009" name="Mol. Phylogenet. Evol.">
        <title>Evolution of reduced and compact chloroplast genomes (cpDNAs) in gnetophytes: Selection toward a lower-cost strategy.</title>
        <authorList>
            <person name="Wu C.-S."/>
            <person name="Lai Y.-T."/>
            <person name="Lin C.-P."/>
            <person name="Wang Y.-N."/>
            <person name="Chaw S.-M."/>
        </authorList>
    </citation>
    <scope>NUCLEOTIDE SEQUENCE [LARGE SCALE GENOMIC DNA]</scope>
</reference>
<keyword evidence="1" id="KW-0813">Transport</keyword>
<evidence type="ECO:0000313" key="4">
    <source>
        <dbReference type="EMBL" id="BAH11181.1"/>
    </source>
</evidence>
<keyword evidence="1" id="KW-0653">Protein transport</keyword>
<dbReference type="GO" id="GO:0015031">
    <property type="term" value="P:protein transport"/>
    <property type="evidence" value="ECO:0007669"/>
    <property type="project" value="UniProtKB-KW"/>
</dbReference>
<feature type="compositionally biased region" description="Basic residues" evidence="3">
    <location>
        <begin position="611"/>
        <end position="620"/>
    </location>
</feature>
<feature type="transmembrane region" description="Helical" evidence="1">
    <location>
        <begin position="118"/>
        <end position="138"/>
    </location>
</feature>
<protein>
    <recommendedName>
        <fullName evidence="1">Protein TIC 214</fullName>
    </recommendedName>
    <alternativeName>
        <fullName evidence="1">Translocon at the inner envelope membrane of chloroplasts 214</fullName>
    </alternativeName>
</protein>
<keyword evidence="1 4" id="KW-0150">Chloroplast</keyword>
<keyword evidence="1 4" id="KW-0934">Plastid</keyword>
<feature type="transmembrane region" description="Helical" evidence="1">
    <location>
        <begin position="56"/>
        <end position="77"/>
    </location>
</feature>
<organism evidence="4">
    <name type="scientific">Welwitschia mirabilis</name>
    <name type="common">Tree tumbo</name>
    <name type="synonym">Welwitschia bainesii</name>
    <dbReference type="NCBI Taxonomy" id="3377"/>
    <lineage>
        <taxon>Eukaryota</taxon>
        <taxon>Viridiplantae</taxon>
        <taxon>Streptophyta</taxon>
        <taxon>Embryophyta</taxon>
        <taxon>Tracheophyta</taxon>
        <taxon>Spermatophyta</taxon>
        <taxon>Gnetopsida</taxon>
        <taxon>Gnetidae</taxon>
        <taxon>Welwitschiales</taxon>
        <taxon>Welwitschiaceae</taxon>
        <taxon>Welwitschia</taxon>
    </lineage>
</organism>
<evidence type="ECO:0000256" key="1">
    <source>
        <dbReference type="RuleBase" id="RU364085"/>
    </source>
</evidence>
<keyword evidence="1" id="KW-1001">Plastid inner membrane</keyword>
<dbReference type="Pfam" id="PF05758">
    <property type="entry name" value="Ycf1"/>
    <property type="match status" value="2"/>
</dbReference>
<feature type="transmembrane region" description="Helical" evidence="1">
    <location>
        <begin position="32"/>
        <end position="50"/>
    </location>
</feature>
<feature type="transmembrane region" description="Helical" evidence="1">
    <location>
        <begin position="200"/>
        <end position="224"/>
    </location>
</feature>
<keyword evidence="2" id="KW-0175">Coiled coil</keyword>
<feature type="compositionally biased region" description="Acidic residues" evidence="3">
    <location>
        <begin position="1943"/>
        <end position="2009"/>
    </location>
</feature>
<keyword evidence="1" id="KW-0812">Transmembrane</keyword>
<feature type="coiled-coil region" evidence="2">
    <location>
        <begin position="2210"/>
        <end position="2237"/>
    </location>
</feature>
<feature type="coiled-coil region" evidence="2">
    <location>
        <begin position="1286"/>
        <end position="1331"/>
    </location>
</feature>
<reference evidence="4" key="1">
    <citation type="submission" date="2007-12" db="EMBL/GenBank/DDBJ databases">
        <authorList>
            <person name="Wu C."/>
            <person name="Chaw S."/>
        </authorList>
    </citation>
    <scope>NUCLEOTIDE SEQUENCE</scope>
</reference>
<dbReference type="InterPro" id="IPR008896">
    <property type="entry name" value="TIC214"/>
</dbReference>
<dbReference type="PANTHER" id="PTHR34491:SF156">
    <property type="entry name" value="KINESIN MOTOR DOMAIN-CONTAINING PROTEIN"/>
    <property type="match status" value="1"/>
</dbReference>
<comment type="subunit">
    <text evidence="1">Part of the Tic complex.</text>
</comment>
<geneLocation type="chloroplast" evidence="4"/>
<dbReference type="EMBL" id="AP009568">
    <property type="protein sequence ID" value="BAH11181.1"/>
    <property type="molecule type" value="Genomic_DNA"/>
</dbReference>
<comment type="subcellular location">
    <subcellularLocation>
        <location evidence="1">Plastid</location>
        <location evidence="1">Chloroplast inner membrane</location>
    </subcellularLocation>
</comment>
<comment type="similarity">
    <text evidence="1">Belongs to the TIC214 family.</text>
</comment>
<keyword evidence="1" id="KW-0472">Membrane</keyword>
<feature type="region of interest" description="Disordered" evidence="3">
    <location>
        <begin position="609"/>
        <end position="633"/>
    </location>
</feature>
<evidence type="ECO:0000256" key="3">
    <source>
        <dbReference type="SAM" id="MobiDB-lite"/>
    </source>
</evidence>
<dbReference type="GO" id="GO:0009706">
    <property type="term" value="C:chloroplast inner membrane"/>
    <property type="evidence" value="ECO:0007669"/>
    <property type="project" value="UniProtKB-SubCell"/>
</dbReference>
<feature type="coiled-coil region" evidence="2">
    <location>
        <begin position="2147"/>
        <end position="2185"/>
    </location>
</feature>
<feature type="transmembrane region" description="Helical" evidence="1">
    <location>
        <begin position="158"/>
        <end position="179"/>
    </location>
</feature>